<dbReference type="InterPro" id="IPR007730">
    <property type="entry name" value="SPOR-like_dom"/>
</dbReference>
<proteinExistence type="predicted"/>
<dbReference type="OrthoDB" id="121544at2"/>
<dbReference type="Proteomes" id="UP000092840">
    <property type="component" value="Unassembled WGS sequence"/>
</dbReference>
<feature type="domain" description="SPOR" evidence="2">
    <location>
        <begin position="908"/>
        <end position="990"/>
    </location>
</feature>
<accession>A0A1C3JQA5</accession>
<evidence type="ECO:0000313" key="3">
    <source>
        <dbReference type="EMBL" id="SBT17451.1"/>
    </source>
</evidence>
<dbReference type="InterPro" id="IPR042186">
    <property type="entry name" value="FimD_plug_dom"/>
</dbReference>
<dbReference type="PROSITE" id="PS51724">
    <property type="entry name" value="SPOR"/>
    <property type="match status" value="1"/>
</dbReference>
<dbReference type="Pfam" id="PF05036">
    <property type="entry name" value="SPOR"/>
    <property type="match status" value="1"/>
</dbReference>
<dbReference type="EMBL" id="FLRB01000002">
    <property type="protein sequence ID" value="SBT19643.1"/>
    <property type="molecule type" value="Genomic_DNA"/>
</dbReference>
<sequence length="990" mass="111653">MRSFCLVIIASLAAQPLYANDAFERLKAKYKALQDGKAILPSLTEAIPEPQMAASNKQVMRQQDLSGTIPAGEELILGVELGKLVLGQVFGFKTEDGAKLSLFDMTQAFDFAIETDFDNESASGWIRNTNNTFTLSHLEDGTWSVTTNGRSTIISAEKIDLEDDFYIELGLYEQWFDVNFDADYGTLTLNTQSNRPLPIEEKLAREQRAKNTYRTRNEARAPLQKHDYQPISKPLLDIQASVNASESSDTSHNISVLGSNDLAYFNTQYYFAINDENEIISARLSGSRYSNDADLLGFLNATTIEFGDIRSTQINPLQKKNTFLGARFSNTPLSYNGGNSINLIGNIQAGWDVEVYRNQLLLTSQFNVTDGQYEFQDLPLVFGYNEIELVFYGPQGQVSRENRSYYVSSTGQSAGEFVYDISFVDEGERLFDQNTLNDNDKNGFSTLIRADYGVTDWWSLSIGSQIHHEEGFEQYDQQSFGSEISLFGEALLSIDSLEQDNGDYERRYQVDTSVLDQSLSFIHRENLRTDEDDAETNSFESQELRLSGAIPSLKLSYQQSIEQITPDNEENYLRLTNQIGTSLGNNYLSNRLSWTDRDEGETTGDWQVQRYLNDFFWRFGNDYTISPDFDIQSFFTEISGDMSDNTSGRVRWIYDLENDSSETTLIASWQPNEFSLTSNFSYNDRTGWRTSLLGRVGIGLTQNNNTFFTRMPVSSQGTLSTRVFLDNNRNGRFDLGDRPLQNVKVETLQSYRKATTNSQGVAVLTALPSYQQTDIDIDLSQLDDPYLIRADQGVSIAPRPGSVQTLDIPVVPSLEIEGYVKELQQNGNLANKARVPVLLKDASGTVIKEATSEFDGYFLITEIVPKAYTLEIDPAYLRNFNFQKGTQIPLTGAESGVLAEQNLILRKSFEVHGYSAQLASFSRLESLRGYWRILTKRLPEITQYRYFYNQTAAGYQLYVGFSEDNQEANSLCTLLTENGVDCAVTGITRR</sequence>
<feature type="signal peptide" evidence="1">
    <location>
        <begin position="1"/>
        <end position="19"/>
    </location>
</feature>
<feature type="chain" id="PRO_5008676954" description="SPOR domain-containing protein" evidence="1">
    <location>
        <begin position="20"/>
        <end position="990"/>
    </location>
</feature>
<evidence type="ECO:0000256" key="1">
    <source>
        <dbReference type="SAM" id="SignalP"/>
    </source>
</evidence>
<dbReference type="EMBL" id="FLRA01000011">
    <property type="protein sequence ID" value="SBT17451.1"/>
    <property type="molecule type" value="Genomic_DNA"/>
</dbReference>
<organism evidence="3 6">
    <name type="scientific">Marinomonas gallaica</name>
    <dbReference type="NCBI Taxonomy" id="1806667"/>
    <lineage>
        <taxon>Bacteria</taxon>
        <taxon>Pseudomonadati</taxon>
        <taxon>Pseudomonadota</taxon>
        <taxon>Gammaproteobacteria</taxon>
        <taxon>Oceanospirillales</taxon>
        <taxon>Oceanospirillaceae</taxon>
        <taxon>Marinomonas</taxon>
    </lineage>
</organism>
<evidence type="ECO:0000313" key="5">
    <source>
        <dbReference type="Proteomes" id="UP000092840"/>
    </source>
</evidence>
<reference evidence="3 6" key="1">
    <citation type="submission" date="2016-06" db="EMBL/GenBank/DDBJ databases">
        <authorList>
            <person name="Kjaerup R.B."/>
            <person name="Dalgaard T.S."/>
            <person name="Juul-Madsen H.R."/>
        </authorList>
    </citation>
    <scope>NUCLEOTIDE SEQUENCE [LARGE SCALE GENOMIC DNA]</scope>
    <source>
        <strain evidence="3 6">CECT 5115</strain>
    </source>
</reference>
<dbReference type="RefSeq" id="WP_067034426.1">
    <property type="nucleotide sequence ID" value="NZ_FLRA01000011.1"/>
</dbReference>
<gene>
    <name evidence="3" type="ORF">MGA5115_01562</name>
    <name evidence="4" type="ORF">MGA5116_00216</name>
</gene>
<evidence type="ECO:0000313" key="4">
    <source>
        <dbReference type="EMBL" id="SBT19643.1"/>
    </source>
</evidence>
<dbReference type="Gene3D" id="2.60.40.2610">
    <property type="entry name" value="Outer membrane usher protein FimD, plug domain"/>
    <property type="match status" value="1"/>
</dbReference>
<dbReference type="Proteomes" id="UP000092871">
    <property type="component" value="Unassembled WGS sequence"/>
</dbReference>
<dbReference type="GO" id="GO:0042834">
    <property type="term" value="F:peptidoglycan binding"/>
    <property type="evidence" value="ECO:0007669"/>
    <property type="project" value="InterPro"/>
</dbReference>
<evidence type="ECO:0000313" key="6">
    <source>
        <dbReference type="Proteomes" id="UP000092871"/>
    </source>
</evidence>
<keyword evidence="1" id="KW-0732">Signal</keyword>
<evidence type="ECO:0000259" key="2">
    <source>
        <dbReference type="PROSITE" id="PS51724"/>
    </source>
</evidence>
<name>A0A1C3JQA5_9GAMM</name>
<keyword evidence="5" id="KW-1185">Reference proteome</keyword>
<protein>
    <recommendedName>
        <fullName evidence="2">SPOR domain-containing protein</fullName>
    </recommendedName>
</protein>
<reference evidence="4 5" key="2">
    <citation type="submission" date="2016-06" db="EMBL/GenBank/DDBJ databases">
        <authorList>
            <person name="Rodrigo-Torres L."/>
            <person name="Arahal D.R."/>
        </authorList>
    </citation>
    <scope>NUCLEOTIDE SEQUENCE [LARGE SCALE GENOMIC DNA]</scope>
    <source>
        <strain evidence="4 5">CECT 5116</strain>
    </source>
</reference>
<dbReference type="AlphaFoldDB" id="A0A1C3JQA5"/>